<feature type="domain" description="Polysaccharide export protein N-terminal" evidence="16">
    <location>
        <begin position="81"/>
        <end position="174"/>
    </location>
</feature>
<keyword evidence="5" id="KW-0762">Sugar transport</keyword>
<evidence type="ECO:0000256" key="6">
    <source>
        <dbReference type="ARBA" id="ARBA00022692"/>
    </source>
</evidence>
<feature type="domain" description="SLBB" evidence="17">
    <location>
        <begin position="265"/>
        <end position="361"/>
    </location>
</feature>
<keyword evidence="4" id="KW-1134">Transmembrane beta strand</keyword>
<evidence type="ECO:0000256" key="13">
    <source>
        <dbReference type="ARBA" id="ARBA00023237"/>
    </source>
</evidence>
<dbReference type="GO" id="GO:0046930">
    <property type="term" value="C:pore complex"/>
    <property type="evidence" value="ECO:0007669"/>
    <property type="project" value="UniProtKB-KW"/>
</dbReference>
<dbReference type="GO" id="GO:0015159">
    <property type="term" value="F:polysaccharide transmembrane transporter activity"/>
    <property type="evidence" value="ECO:0007669"/>
    <property type="project" value="InterPro"/>
</dbReference>
<keyword evidence="6" id="KW-0812">Transmembrane</keyword>
<dbReference type="Gene3D" id="3.30.1950.10">
    <property type="entry name" value="wza like domain"/>
    <property type="match status" value="1"/>
</dbReference>
<comment type="similarity">
    <text evidence="2">Belongs to the BexD/CtrA/VexA family.</text>
</comment>
<keyword evidence="3" id="KW-0813">Transport</keyword>
<dbReference type="Pfam" id="PF02563">
    <property type="entry name" value="Poly_export"/>
    <property type="match status" value="1"/>
</dbReference>
<comment type="subcellular location">
    <subcellularLocation>
        <location evidence="1">Cell outer membrane</location>
        <topology evidence="1">Multi-pass membrane protein</topology>
    </subcellularLocation>
</comment>
<dbReference type="InterPro" id="IPR003715">
    <property type="entry name" value="Poly_export_N"/>
</dbReference>
<evidence type="ECO:0000256" key="8">
    <source>
        <dbReference type="ARBA" id="ARBA00023047"/>
    </source>
</evidence>
<evidence type="ECO:0000256" key="1">
    <source>
        <dbReference type="ARBA" id="ARBA00004571"/>
    </source>
</evidence>
<dbReference type="GO" id="GO:0015288">
    <property type="term" value="F:porin activity"/>
    <property type="evidence" value="ECO:0007669"/>
    <property type="project" value="UniProtKB-KW"/>
</dbReference>
<reference evidence="19" key="1">
    <citation type="submission" date="2017-05" db="EMBL/GenBank/DDBJ databases">
        <authorList>
            <person name="Macchi M."/>
            <person name="Festa S."/>
            <person name="Coppotelli B.M."/>
            <person name="Morelli I.S."/>
        </authorList>
    </citation>
    <scope>NUCLEOTIDE SEQUENCE [LARGE SCALE GENOMIC DNA]</scope>
    <source>
        <strain evidence="19">I</strain>
    </source>
</reference>
<evidence type="ECO:0000313" key="19">
    <source>
        <dbReference type="Proteomes" id="UP000196655"/>
    </source>
</evidence>
<keyword evidence="7 15" id="KW-0732">Signal</keyword>
<protein>
    <recommendedName>
        <fullName evidence="20">Soluble ligand binding domain-containing protein</fullName>
    </recommendedName>
</protein>
<evidence type="ECO:0008006" key="20">
    <source>
        <dbReference type="Google" id="ProtNLM"/>
    </source>
</evidence>
<evidence type="ECO:0000256" key="12">
    <source>
        <dbReference type="ARBA" id="ARBA00023139"/>
    </source>
</evidence>
<dbReference type="GO" id="GO:0009279">
    <property type="term" value="C:cell outer membrane"/>
    <property type="evidence" value="ECO:0007669"/>
    <property type="project" value="UniProtKB-SubCell"/>
</dbReference>
<dbReference type="OrthoDB" id="7198507at2"/>
<keyword evidence="12" id="KW-0564">Palmitate</keyword>
<dbReference type="EMBL" id="NHON01000048">
    <property type="protein sequence ID" value="OWJ64865.1"/>
    <property type="molecule type" value="Genomic_DNA"/>
</dbReference>
<dbReference type="GO" id="GO:0006811">
    <property type="term" value="P:monoatomic ion transport"/>
    <property type="evidence" value="ECO:0007669"/>
    <property type="project" value="UniProtKB-KW"/>
</dbReference>
<dbReference type="InterPro" id="IPR049712">
    <property type="entry name" value="Poly_export"/>
</dbReference>
<evidence type="ECO:0000313" key="18">
    <source>
        <dbReference type="EMBL" id="OWJ64865.1"/>
    </source>
</evidence>
<evidence type="ECO:0000256" key="5">
    <source>
        <dbReference type="ARBA" id="ARBA00022597"/>
    </source>
</evidence>
<evidence type="ECO:0000256" key="11">
    <source>
        <dbReference type="ARBA" id="ARBA00023136"/>
    </source>
</evidence>
<evidence type="ECO:0000256" key="3">
    <source>
        <dbReference type="ARBA" id="ARBA00022448"/>
    </source>
</evidence>
<dbReference type="STRING" id="1122125.GCA_000423185_06452"/>
<keyword evidence="8" id="KW-0625">Polysaccharide transport</keyword>
<dbReference type="RefSeq" id="WP_088153302.1">
    <property type="nucleotide sequence ID" value="NZ_NHON01000048.1"/>
</dbReference>
<evidence type="ECO:0000256" key="2">
    <source>
        <dbReference type="ARBA" id="ARBA00009450"/>
    </source>
</evidence>
<keyword evidence="9" id="KW-0406">Ion transport</keyword>
<sequence>MTWRLAWLLPAALALPACGELPSNGPLAGQILASGEKASAAEAAKAVDTQYAIVDLNETTIAALDRAPRPSLMQRFGDKAPAPTQQIGVGDTVSVSIWEAGTGLFASGAVTPTGADGAHSVTLPPQVVDQRGNITVPYAAKPIRAVGRTPTEVADAIERSLTSQASQPQVIVTVPESGSASASVLGDQTGGARVPLNLRGERLLDVVAQGGGIKSLPAETFITLTRAGASETVGLPTILKDPSENIYIQPDDTIYVTRHPQTYTALGAVSTSSELPIDQEPFTLAQAVGRAGGLASNQADASAVFVFRFESRAVFQSIRSNSPLLAARQPVPVVYRLSFEDPRGFFYAQQFPVHSRDLIYVGTASSVEFLKFLAVVRSAISVRSPVTTVVGGG</sequence>
<feature type="signal peptide" evidence="15">
    <location>
        <begin position="1"/>
        <end position="19"/>
    </location>
</feature>
<proteinExistence type="inferred from homology"/>
<comment type="caution">
    <text evidence="18">The sequence shown here is derived from an EMBL/GenBank/DDBJ whole genome shotgun (WGS) entry which is preliminary data.</text>
</comment>
<keyword evidence="10" id="KW-0626">Porin</keyword>
<accession>A0A211ZHX3</accession>
<evidence type="ECO:0000256" key="15">
    <source>
        <dbReference type="SAM" id="SignalP"/>
    </source>
</evidence>
<dbReference type="InterPro" id="IPR054765">
    <property type="entry name" value="SLBB_dom"/>
</dbReference>
<keyword evidence="14" id="KW-0449">Lipoprotein</keyword>
<dbReference type="AlphaFoldDB" id="A0A211ZHX3"/>
<dbReference type="Proteomes" id="UP000196655">
    <property type="component" value="Unassembled WGS sequence"/>
</dbReference>
<gene>
    <name evidence="18" type="ORF">BWR60_22675</name>
</gene>
<organism evidence="18 19">
    <name type="scientific">Inquilinus limosus</name>
    <dbReference type="NCBI Taxonomy" id="171674"/>
    <lineage>
        <taxon>Bacteria</taxon>
        <taxon>Pseudomonadati</taxon>
        <taxon>Pseudomonadota</taxon>
        <taxon>Alphaproteobacteria</taxon>
        <taxon>Rhodospirillales</taxon>
        <taxon>Rhodospirillaceae</taxon>
        <taxon>Inquilinus</taxon>
    </lineage>
</organism>
<feature type="chain" id="PRO_5013278902" description="Soluble ligand binding domain-containing protein" evidence="15">
    <location>
        <begin position="20"/>
        <end position="393"/>
    </location>
</feature>
<keyword evidence="13" id="KW-0998">Cell outer membrane</keyword>
<dbReference type="PANTHER" id="PTHR33619">
    <property type="entry name" value="POLYSACCHARIDE EXPORT PROTEIN GFCE-RELATED"/>
    <property type="match status" value="1"/>
</dbReference>
<evidence type="ECO:0000256" key="7">
    <source>
        <dbReference type="ARBA" id="ARBA00022729"/>
    </source>
</evidence>
<keyword evidence="11" id="KW-0472">Membrane</keyword>
<evidence type="ECO:0000256" key="14">
    <source>
        <dbReference type="ARBA" id="ARBA00023288"/>
    </source>
</evidence>
<evidence type="ECO:0000259" key="17">
    <source>
        <dbReference type="Pfam" id="PF22461"/>
    </source>
</evidence>
<dbReference type="Gene3D" id="3.10.560.10">
    <property type="entry name" value="Outer membrane lipoprotein wza domain like"/>
    <property type="match status" value="2"/>
</dbReference>
<evidence type="ECO:0000256" key="4">
    <source>
        <dbReference type="ARBA" id="ARBA00022452"/>
    </source>
</evidence>
<dbReference type="Pfam" id="PF22461">
    <property type="entry name" value="SLBB_2"/>
    <property type="match status" value="1"/>
</dbReference>
<evidence type="ECO:0000256" key="9">
    <source>
        <dbReference type="ARBA" id="ARBA00023065"/>
    </source>
</evidence>
<evidence type="ECO:0000256" key="10">
    <source>
        <dbReference type="ARBA" id="ARBA00023114"/>
    </source>
</evidence>
<dbReference type="PANTHER" id="PTHR33619:SF3">
    <property type="entry name" value="POLYSACCHARIDE EXPORT PROTEIN GFCE-RELATED"/>
    <property type="match status" value="1"/>
</dbReference>
<evidence type="ECO:0000259" key="16">
    <source>
        <dbReference type="Pfam" id="PF02563"/>
    </source>
</evidence>
<keyword evidence="19" id="KW-1185">Reference proteome</keyword>
<name>A0A211ZHX3_9PROT</name>